<evidence type="ECO:0000313" key="4">
    <source>
        <dbReference type="EMBL" id="GBN74681.1"/>
    </source>
</evidence>
<gene>
    <name evidence="4" type="ORF">AVEN_157315_1</name>
    <name evidence="1" type="ORF">AVEN_195745_1</name>
    <name evidence="2" type="ORF">AVEN_257821_1</name>
    <name evidence="3" type="ORF">AVEN_31931_1</name>
</gene>
<dbReference type="EMBL" id="BGPR01144738">
    <property type="protein sequence ID" value="GBN74641.1"/>
    <property type="molecule type" value="Genomic_DNA"/>
</dbReference>
<dbReference type="EMBL" id="BGPR01144758">
    <property type="protein sequence ID" value="GBN74681.1"/>
    <property type="molecule type" value="Genomic_DNA"/>
</dbReference>
<protein>
    <submittedName>
        <fullName evidence="2">Uncharacterized protein</fullName>
    </submittedName>
</protein>
<name>A0A4Y2RG69_ARAVE</name>
<sequence length="108" mass="12139">MRQSSLNGFGVRRISLESCSHCELVSCLMLSAIVRAITVIVHDLLSSGVVNLRKCCYSCYLRFVFSGIFENKASFSIILLVGLFSPYTHKTIFVTVSRLYFTVLYGLK</sequence>
<evidence type="ECO:0000313" key="5">
    <source>
        <dbReference type="Proteomes" id="UP000499080"/>
    </source>
</evidence>
<reference evidence="2 5" key="1">
    <citation type="journal article" date="2019" name="Sci. Rep.">
        <title>Orb-weaving spider Araneus ventricosus genome elucidates the spidroin gene catalogue.</title>
        <authorList>
            <person name="Kono N."/>
            <person name="Nakamura H."/>
            <person name="Ohtoshi R."/>
            <person name="Moran D.A.P."/>
            <person name="Shinohara A."/>
            <person name="Yoshida Y."/>
            <person name="Fujiwara M."/>
            <person name="Mori M."/>
            <person name="Tomita M."/>
            <person name="Arakawa K."/>
        </authorList>
    </citation>
    <scope>NUCLEOTIDE SEQUENCE [LARGE SCALE GENOMIC DNA]</scope>
</reference>
<evidence type="ECO:0000313" key="3">
    <source>
        <dbReference type="EMBL" id="GBN74646.1"/>
    </source>
</evidence>
<dbReference type="Proteomes" id="UP000499080">
    <property type="component" value="Unassembled WGS sequence"/>
</dbReference>
<dbReference type="AlphaFoldDB" id="A0A4Y2RG69"/>
<organism evidence="2 5">
    <name type="scientific">Araneus ventricosus</name>
    <name type="common">Orbweaver spider</name>
    <name type="synonym">Epeira ventricosa</name>
    <dbReference type="NCBI Taxonomy" id="182803"/>
    <lineage>
        <taxon>Eukaryota</taxon>
        <taxon>Metazoa</taxon>
        <taxon>Ecdysozoa</taxon>
        <taxon>Arthropoda</taxon>
        <taxon>Chelicerata</taxon>
        <taxon>Arachnida</taxon>
        <taxon>Araneae</taxon>
        <taxon>Araneomorphae</taxon>
        <taxon>Entelegynae</taxon>
        <taxon>Araneoidea</taxon>
        <taxon>Araneidae</taxon>
        <taxon>Araneus</taxon>
    </lineage>
</organism>
<accession>A0A4Y2RG69</accession>
<evidence type="ECO:0000313" key="1">
    <source>
        <dbReference type="EMBL" id="GBN74624.1"/>
    </source>
</evidence>
<proteinExistence type="predicted"/>
<comment type="caution">
    <text evidence="2">The sequence shown here is derived from an EMBL/GenBank/DDBJ whole genome shotgun (WGS) entry which is preliminary data.</text>
</comment>
<dbReference type="EMBL" id="BGPR01144731">
    <property type="protein sequence ID" value="GBN74624.1"/>
    <property type="molecule type" value="Genomic_DNA"/>
</dbReference>
<keyword evidence="5" id="KW-1185">Reference proteome</keyword>
<dbReference type="EMBL" id="BGPR01144741">
    <property type="protein sequence ID" value="GBN74646.1"/>
    <property type="molecule type" value="Genomic_DNA"/>
</dbReference>
<evidence type="ECO:0000313" key="2">
    <source>
        <dbReference type="EMBL" id="GBN74641.1"/>
    </source>
</evidence>